<dbReference type="Gene3D" id="3.90.70.10">
    <property type="entry name" value="Cysteine proteinases"/>
    <property type="match status" value="1"/>
</dbReference>
<evidence type="ECO:0000259" key="9">
    <source>
        <dbReference type="SMART" id="SM00848"/>
    </source>
</evidence>
<dbReference type="InterPro" id="IPR038765">
    <property type="entry name" value="Papain-like_cys_pep_sf"/>
</dbReference>
<evidence type="ECO:0000256" key="2">
    <source>
        <dbReference type="ARBA" id="ARBA00022670"/>
    </source>
</evidence>
<evidence type="ECO:0000256" key="1">
    <source>
        <dbReference type="ARBA" id="ARBA00008455"/>
    </source>
</evidence>
<evidence type="ECO:0000313" key="10">
    <source>
        <dbReference type="EMBL" id="CAD6217388.1"/>
    </source>
</evidence>
<dbReference type="OrthoDB" id="677406at2759"/>
<feature type="domain" description="Cathepsin propeptide inhibitor" evidence="9">
    <location>
        <begin position="35"/>
        <end position="92"/>
    </location>
</feature>
<dbReference type="InterPro" id="IPR039417">
    <property type="entry name" value="Peptidase_C1A_papain-like"/>
</dbReference>
<dbReference type="Pfam" id="PF00112">
    <property type="entry name" value="Peptidase_C1"/>
    <property type="match status" value="1"/>
</dbReference>
<dbReference type="InterPro" id="IPR000169">
    <property type="entry name" value="Pept_cys_AS"/>
</dbReference>
<evidence type="ECO:0000256" key="6">
    <source>
        <dbReference type="ARBA" id="ARBA00023157"/>
    </source>
</evidence>
<dbReference type="Pfam" id="PF08246">
    <property type="entry name" value="Inhibitor_I29"/>
    <property type="match status" value="1"/>
</dbReference>
<dbReference type="AlphaFoldDB" id="A0A811N2K5"/>
<sequence>MGAASRCLALALLCTSFLLASAAASSEMLMMTNRFHAWRAAHNRTYATAAEHQRRFKVYRRNVEYIEATNRRGGLSYQLGENQFTDLTCDEFLAAYTMPPGQVLAARDEAVTRQLDAATRRNSSYTGDAFGQVPYSVDWRAWGAVTPIKHQMTCGSCWAFAAVASIESLYKLRTGRLVSLSEQELVDCASPPNDGCGSGDPATTMWWVARNGGLATVWEYPYESKQGQCRRGRIRMGRIRGGAAVPPNSEAALERAVAQQPVVVSINAVTFQHYEGGVLSGPCDAGINHAVTVVGYGADASDHKYWIVKNAWGENGYVRMERRVGVREGLCGIASRPSYPVM</sequence>
<dbReference type="FunFam" id="3.90.70.10:FF:000067">
    <property type="entry name" value="Senescence-specific cysteine protease"/>
    <property type="match status" value="1"/>
</dbReference>
<feature type="domain" description="Peptidase C1A papain C-terminal" evidence="8">
    <location>
        <begin position="133"/>
        <end position="341"/>
    </location>
</feature>
<feature type="chain" id="PRO_5032445232" evidence="7">
    <location>
        <begin position="25"/>
        <end position="342"/>
    </location>
</feature>
<evidence type="ECO:0000256" key="5">
    <source>
        <dbReference type="ARBA" id="ARBA00022807"/>
    </source>
</evidence>
<evidence type="ECO:0000259" key="8">
    <source>
        <dbReference type="SMART" id="SM00645"/>
    </source>
</evidence>
<organism evidence="10 11">
    <name type="scientific">Miscanthus lutarioriparius</name>
    <dbReference type="NCBI Taxonomy" id="422564"/>
    <lineage>
        <taxon>Eukaryota</taxon>
        <taxon>Viridiplantae</taxon>
        <taxon>Streptophyta</taxon>
        <taxon>Embryophyta</taxon>
        <taxon>Tracheophyta</taxon>
        <taxon>Spermatophyta</taxon>
        <taxon>Magnoliopsida</taxon>
        <taxon>Liliopsida</taxon>
        <taxon>Poales</taxon>
        <taxon>Poaceae</taxon>
        <taxon>PACMAD clade</taxon>
        <taxon>Panicoideae</taxon>
        <taxon>Andropogonodae</taxon>
        <taxon>Andropogoneae</taxon>
        <taxon>Saccharinae</taxon>
        <taxon>Miscanthus</taxon>
    </lineage>
</organism>
<comment type="similarity">
    <text evidence="1">Belongs to the peptidase C1 family.</text>
</comment>
<gene>
    <name evidence="10" type="ORF">NCGR_LOCUS11374</name>
</gene>
<proteinExistence type="inferred from homology"/>
<accession>A0A811N2K5</accession>
<comment type="caution">
    <text evidence="10">The sequence shown here is derived from an EMBL/GenBank/DDBJ whole genome shotgun (WGS) entry which is preliminary data.</text>
</comment>
<dbReference type="PROSITE" id="PS00639">
    <property type="entry name" value="THIOL_PROTEASE_HIS"/>
    <property type="match status" value="1"/>
</dbReference>
<evidence type="ECO:0000313" key="11">
    <source>
        <dbReference type="Proteomes" id="UP000604825"/>
    </source>
</evidence>
<feature type="signal peptide" evidence="7">
    <location>
        <begin position="1"/>
        <end position="24"/>
    </location>
</feature>
<evidence type="ECO:0000256" key="3">
    <source>
        <dbReference type="ARBA" id="ARBA00022729"/>
    </source>
</evidence>
<keyword evidence="6" id="KW-1015">Disulfide bond</keyword>
<keyword evidence="4" id="KW-0378">Hydrolase</keyword>
<dbReference type="SMART" id="SM00848">
    <property type="entry name" value="Inhibitor_I29"/>
    <property type="match status" value="1"/>
</dbReference>
<evidence type="ECO:0000256" key="7">
    <source>
        <dbReference type="SAM" id="SignalP"/>
    </source>
</evidence>
<name>A0A811N2K5_9POAL</name>
<protein>
    <submittedName>
        <fullName evidence="10">Uncharacterized protein</fullName>
    </submittedName>
</protein>
<evidence type="ECO:0000256" key="4">
    <source>
        <dbReference type="ARBA" id="ARBA00022801"/>
    </source>
</evidence>
<dbReference type="PANTHER" id="PTHR12411">
    <property type="entry name" value="CYSTEINE PROTEASE FAMILY C1-RELATED"/>
    <property type="match status" value="1"/>
</dbReference>
<dbReference type="SUPFAM" id="SSF54001">
    <property type="entry name" value="Cysteine proteinases"/>
    <property type="match status" value="1"/>
</dbReference>
<dbReference type="InterPro" id="IPR025660">
    <property type="entry name" value="Pept_his_AS"/>
</dbReference>
<keyword evidence="11" id="KW-1185">Reference proteome</keyword>
<dbReference type="Proteomes" id="UP000604825">
    <property type="component" value="Unassembled WGS sequence"/>
</dbReference>
<dbReference type="PRINTS" id="PR00705">
    <property type="entry name" value="PAPAIN"/>
</dbReference>
<keyword evidence="5" id="KW-0788">Thiol protease</keyword>
<dbReference type="InterPro" id="IPR013128">
    <property type="entry name" value="Peptidase_C1A"/>
</dbReference>
<dbReference type="GO" id="GO:0006508">
    <property type="term" value="P:proteolysis"/>
    <property type="evidence" value="ECO:0007669"/>
    <property type="project" value="UniProtKB-KW"/>
</dbReference>
<reference evidence="10" key="1">
    <citation type="submission" date="2020-10" db="EMBL/GenBank/DDBJ databases">
        <authorList>
            <person name="Han B."/>
            <person name="Lu T."/>
            <person name="Zhao Q."/>
            <person name="Huang X."/>
            <person name="Zhao Y."/>
        </authorList>
    </citation>
    <scope>NUCLEOTIDE SEQUENCE</scope>
</reference>
<dbReference type="PROSITE" id="PS00139">
    <property type="entry name" value="THIOL_PROTEASE_CYS"/>
    <property type="match status" value="1"/>
</dbReference>
<keyword evidence="2" id="KW-0645">Protease</keyword>
<dbReference type="InterPro" id="IPR013201">
    <property type="entry name" value="Prot_inhib_I29"/>
</dbReference>
<dbReference type="EMBL" id="CAJGYO010000003">
    <property type="protein sequence ID" value="CAD6217388.1"/>
    <property type="molecule type" value="Genomic_DNA"/>
</dbReference>
<dbReference type="CDD" id="cd02248">
    <property type="entry name" value="Peptidase_C1A"/>
    <property type="match status" value="1"/>
</dbReference>
<dbReference type="SMART" id="SM00645">
    <property type="entry name" value="Pept_C1"/>
    <property type="match status" value="1"/>
</dbReference>
<dbReference type="GO" id="GO:0008234">
    <property type="term" value="F:cysteine-type peptidase activity"/>
    <property type="evidence" value="ECO:0007669"/>
    <property type="project" value="UniProtKB-KW"/>
</dbReference>
<dbReference type="InterPro" id="IPR000668">
    <property type="entry name" value="Peptidase_C1A_C"/>
</dbReference>
<keyword evidence="3 7" id="KW-0732">Signal</keyword>